<dbReference type="InterPro" id="IPR015943">
    <property type="entry name" value="WD40/YVTN_repeat-like_dom_sf"/>
</dbReference>
<evidence type="ECO:0000256" key="1">
    <source>
        <dbReference type="SAM" id="SignalP"/>
    </source>
</evidence>
<dbReference type="NCBIfam" id="NF038117">
    <property type="entry name" value="choice_anch_I"/>
    <property type="match status" value="1"/>
</dbReference>
<dbReference type="Pfam" id="PF22494">
    <property type="entry name" value="choice_anch_I"/>
    <property type="match status" value="1"/>
</dbReference>
<keyword evidence="4" id="KW-1185">Reference proteome</keyword>
<dbReference type="InterPro" id="IPR052956">
    <property type="entry name" value="Mesenchyme-surface_protein"/>
</dbReference>
<dbReference type="PANTHER" id="PTHR46928">
    <property type="entry name" value="MESENCHYME-SPECIFIC CELL SURFACE GLYCOPROTEIN"/>
    <property type="match status" value="1"/>
</dbReference>
<evidence type="ECO:0000313" key="3">
    <source>
        <dbReference type="EMBL" id="NGM84973.1"/>
    </source>
</evidence>
<dbReference type="SUPFAM" id="SSF50969">
    <property type="entry name" value="YVTN repeat-like/Quinoprotein amine dehydrogenase"/>
    <property type="match status" value="1"/>
</dbReference>
<dbReference type="InterPro" id="IPR011044">
    <property type="entry name" value="Quino_amine_DH_bsu"/>
</dbReference>
<dbReference type="Gene3D" id="2.130.10.10">
    <property type="entry name" value="YVTN repeat-like/Quinoprotein amine dehydrogenase"/>
    <property type="match status" value="1"/>
</dbReference>
<feature type="signal peptide" evidence="1">
    <location>
        <begin position="1"/>
        <end position="27"/>
    </location>
</feature>
<dbReference type="AlphaFoldDB" id="A0A6M1PTF8"/>
<comment type="caution">
    <text evidence="3">The sequence shown here is derived from an EMBL/GenBank/DDBJ whole genome shotgun (WGS) entry which is preliminary data.</text>
</comment>
<sequence length="699" mass="74577">MVKWNKRAALLAAAFGLSALITGASGAGATANTQASGELRLVRLASYSTGAGLAKSGAEIVHYDKASRKAYLINGDTKSFEIVDLSGLKSGVENQALAAENKFKITDFNPTDSPGLFGDITSIAVHPTENLIAVAVPNSVKTEPGSVVFFTKTGEYLGYERVGALPDMITLTPDGSRFLVANEGEPADADYNIDPEGSVSIIDIAKTGDGHFSFNVTTAGFGSPDLAIDGNVRYASLKTGHVANPTPEQWAADLEPEFITVSADSAKAYVALQENNAIGVLDLQSKRFTHVYGLGYKNHMLPQNKLDVSDEDKTVKIQNYPVLGAYMPDGISLRTIGGKTYLFTANEGDGREWGGAADEVKFRDIYASGGPKAGNVVKLDAKYYPGTTQDELDAINLGALSEKTGLGNLRITNTVSDIVYKDTVTGVTYYNALVAYGARSFSIWDVDKLGTPEQQVYDSGDDFEQYIAVNYPSVFNSDHEANKMDNRSDNKGPEPEYVETGEAFGRTYAFVGLERQSGVIVYNVSNPQEPQLASYFNLRDLVNSGQGDLGPEGLDFIPAGDSPTGKPLLLAGNEVSGTMAVLELQRQAPFKVQPQEDGAVYSVSDNNGVPVMTVKDGVSGLKTFSANVQTVLGHSGAETVVFTHRRGSQTLGLTGVRGDFDNGGYAAQIQFNVQAGDTVEVYVVDELTNDPGRQPVVLQ</sequence>
<dbReference type="PANTHER" id="PTHR46928:SF1">
    <property type="entry name" value="MESENCHYME-SPECIFIC CELL SURFACE GLYCOPROTEIN"/>
    <property type="match status" value="1"/>
</dbReference>
<protein>
    <submittedName>
        <fullName evidence="3">Alkaline phosphatase</fullName>
    </submittedName>
</protein>
<evidence type="ECO:0000259" key="2">
    <source>
        <dbReference type="Pfam" id="PF22494"/>
    </source>
</evidence>
<accession>A0A6M1PTF8</accession>
<gene>
    <name evidence="3" type="ORF">G5B47_21465</name>
</gene>
<reference evidence="3 4" key="1">
    <citation type="submission" date="2020-02" db="EMBL/GenBank/DDBJ databases">
        <authorList>
            <person name="Gao J."/>
            <person name="Sun J."/>
        </authorList>
    </citation>
    <scope>NUCLEOTIDE SEQUENCE [LARGE SCALE GENOMIC DNA]</scope>
    <source>
        <strain evidence="3 4">7124</strain>
    </source>
</reference>
<dbReference type="EMBL" id="JAAKGU010000013">
    <property type="protein sequence ID" value="NGM84973.1"/>
    <property type="molecule type" value="Genomic_DNA"/>
</dbReference>
<proteinExistence type="predicted"/>
<keyword evidence="1" id="KW-0732">Signal</keyword>
<name>A0A6M1PTF8_9BACL</name>
<dbReference type="InterPro" id="IPR055188">
    <property type="entry name" value="Choice_anch_I"/>
</dbReference>
<feature type="domain" description="Choice-of-anchor I" evidence="2">
    <location>
        <begin position="54"/>
        <end position="583"/>
    </location>
</feature>
<organism evidence="3 4">
    <name type="scientific">Paenibacillus apii</name>
    <dbReference type="NCBI Taxonomy" id="1850370"/>
    <lineage>
        <taxon>Bacteria</taxon>
        <taxon>Bacillati</taxon>
        <taxon>Bacillota</taxon>
        <taxon>Bacilli</taxon>
        <taxon>Bacillales</taxon>
        <taxon>Paenibacillaceae</taxon>
        <taxon>Paenibacillus</taxon>
    </lineage>
</organism>
<feature type="chain" id="PRO_5039458136" evidence="1">
    <location>
        <begin position="28"/>
        <end position="699"/>
    </location>
</feature>
<evidence type="ECO:0000313" key="4">
    <source>
        <dbReference type="Proteomes" id="UP000480151"/>
    </source>
</evidence>
<dbReference type="Proteomes" id="UP000480151">
    <property type="component" value="Unassembled WGS sequence"/>
</dbReference>